<protein>
    <submittedName>
        <fullName evidence="2">Uncharacterized protein</fullName>
    </submittedName>
</protein>
<evidence type="ECO:0000313" key="3">
    <source>
        <dbReference type="Proteomes" id="UP000216454"/>
    </source>
</evidence>
<evidence type="ECO:0000256" key="1">
    <source>
        <dbReference type="SAM" id="MobiDB-lite"/>
    </source>
</evidence>
<keyword evidence="3" id="KW-1185">Reference proteome</keyword>
<sequence length="345" mass="38342">MGHGVRRNARASHTMPSHPDDREGYAAVFTIPAQWWMVTNGVQSERARARTRHTLRVHARDTWRALARRGAAWRVDRFLAVIGVQYPHGRHGFPAEAAETVKPIIDAGTDMGLWSDDDSAHRCSTIYHLMPGESAGDAHMLTVLIIPVPAKAPTYIAPRDINRRILATDPMGYGAGSITMRIPFRLWVTSNLTDSDLVARQHGRRKAATWGSWKAYGVRANVADALGKRARVAWEHNSMPPVPWDSYIVFAGVGYASDVNADPDNAAETVNRLLHAGVEARMLPAVTPDRLKAVVFFRLAGKADPGMHDVKLYAVRIPRGVQWLDCLADSVRDSWDEWDGRHGKK</sequence>
<feature type="compositionally biased region" description="Basic residues" evidence="1">
    <location>
        <begin position="1"/>
        <end position="10"/>
    </location>
</feature>
<gene>
    <name evidence="2" type="ORF">PSSU_1678</name>
</gene>
<evidence type="ECO:0000313" key="2">
    <source>
        <dbReference type="EMBL" id="OZG48854.1"/>
    </source>
</evidence>
<feature type="region of interest" description="Disordered" evidence="1">
    <location>
        <begin position="1"/>
        <end position="22"/>
    </location>
</feature>
<proteinExistence type="predicted"/>
<name>A0A261EPS8_9BIFI</name>
<accession>A0A261EPS8</accession>
<dbReference type="AlphaFoldDB" id="A0A261EPS8"/>
<comment type="caution">
    <text evidence="2">The sequence shown here is derived from an EMBL/GenBank/DDBJ whole genome shotgun (WGS) entry which is preliminary data.</text>
</comment>
<reference evidence="2 3" key="1">
    <citation type="journal article" date="2017" name="BMC Genomics">
        <title>Comparative genomic and phylogenomic analyses of the Bifidobacteriaceae family.</title>
        <authorList>
            <person name="Lugli G.A."/>
            <person name="Milani C."/>
            <person name="Turroni F."/>
            <person name="Duranti S."/>
            <person name="Mancabelli L."/>
            <person name="Mangifesta M."/>
            <person name="Ferrario C."/>
            <person name="Modesto M."/>
            <person name="Mattarelli P."/>
            <person name="Jiri K."/>
            <person name="van Sinderen D."/>
            <person name="Ventura M."/>
        </authorList>
    </citation>
    <scope>NUCLEOTIDE SEQUENCE [LARGE SCALE GENOMIC DNA]</scope>
    <source>
        <strain evidence="2 3">DSM 24744</strain>
    </source>
</reference>
<dbReference type="Proteomes" id="UP000216454">
    <property type="component" value="Unassembled WGS sequence"/>
</dbReference>
<dbReference type="EMBL" id="MWWQ01000019">
    <property type="protein sequence ID" value="OZG48854.1"/>
    <property type="molecule type" value="Genomic_DNA"/>
</dbReference>
<organism evidence="2 3">
    <name type="scientific">Pseudoscardovia suis</name>
    <dbReference type="NCBI Taxonomy" id="987063"/>
    <lineage>
        <taxon>Bacteria</taxon>
        <taxon>Bacillati</taxon>
        <taxon>Actinomycetota</taxon>
        <taxon>Actinomycetes</taxon>
        <taxon>Bifidobacteriales</taxon>
        <taxon>Bifidobacteriaceae</taxon>
        <taxon>Pseudoscardovia</taxon>
    </lineage>
</organism>